<feature type="transmembrane region" description="Helical" evidence="1">
    <location>
        <begin position="77"/>
        <end position="95"/>
    </location>
</feature>
<keyword evidence="3" id="KW-1185">Reference proteome</keyword>
<feature type="transmembrane region" description="Helical" evidence="1">
    <location>
        <begin position="102"/>
        <end position="122"/>
    </location>
</feature>
<reference evidence="2 3" key="1">
    <citation type="journal article" date="2015" name="Genome Announc.">
        <title>Complete Genome Sequencing of Stenotrophomonas acidaminiphila ZAC14D2_NAIMI4_2, a Multidrug-Resistant Strain Isolated from Sediments of a Polluted River in Mexico, Uncovers New Antibiotic Resistance Genes and a Novel Class-II Lasso Peptide Biosynthesis Gene Cluster.</title>
        <authorList>
            <person name="Vinuesa P."/>
            <person name="Ochoa-Sanchez L.E."/>
        </authorList>
    </citation>
    <scope>NUCLEOTIDE SEQUENCE [LARGE SCALE GENOMIC DNA]</scope>
    <source>
        <strain evidence="2 3">ZAC14D2_NAIMI4_2</strain>
    </source>
</reference>
<feature type="transmembrane region" description="Helical" evidence="1">
    <location>
        <begin position="13"/>
        <end position="35"/>
    </location>
</feature>
<dbReference type="Pfam" id="PF04247">
    <property type="entry name" value="SirB"/>
    <property type="match status" value="1"/>
</dbReference>
<organism evidence="2 3">
    <name type="scientific">Stenotrophomonas acidaminiphila</name>
    <dbReference type="NCBI Taxonomy" id="128780"/>
    <lineage>
        <taxon>Bacteria</taxon>
        <taxon>Pseudomonadati</taxon>
        <taxon>Pseudomonadota</taxon>
        <taxon>Gammaproteobacteria</taxon>
        <taxon>Lysobacterales</taxon>
        <taxon>Lysobacteraceae</taxon>
        <taxon>Stenotrophomonas</taxon>
    </lineage>
</organism>
<name>A0A0S1B3X5_9GAMM</name>
<gene>
    <name evidence="2" type="ORF">AOT14_33580</name>
</gene>
<protein>
    <submittedName>
        <fullName evidence="2">Invasion positive transcriptional regulator, SirB</fullName>
    </submittedName>
</protein>
<evidence type="ECO:0000313" key="3">
    <source>
        <dbReference type="Proteomes" id="UP000061010"/>
    </source>
</evidence>
<dbReference type="Proteomes" id="UP000061010">
    <property type="component" value="Chromosome"/>
</dbReference>
<dbReference type="KEGG" id="sacz:AOT14_33580"/>
<keyword evidence="1" id="KW-0472">Membrane</keyword>
<sequence length="136" mass="14972">MSAMLVFYPDIKLVHISAAMSSGTLFALRALALMAGMRWPRLAAVRYLSYTIDTVLLTAAMMLLTLLPSALFANGWLWTKLAFLVAYVGLGMAAFRRGRNARARAVLVTAAALCFLQIYGIARTHHPLGWLLWLDG</sequence>
<dbReference type="PANTHER" id="PTHR39594">
    <property type="entry name" value="PROTEIN YCHQ"/>
    <property type="match status" value="1"/>
</dbReference>
<proteinExistence type="predicted"/>
<evidence type="ECO:0000256" key="1">
    <source>
        <dbReference type="SAM" id="Phobius"/>
    </source>
</evidence>
<evidence type="ECO:0000313" key="2">
    <source>
        <dbReference type="EMBL" id="ALJ29698.1"/>
    </source>
</evidence>
<accession>A0A0S1B3X5</accession>
<dbReference type="PATRIC" id="fig|128780.6.peg.3397"/>
<dbReference type="AlphaFoldDB" id="A0A0S1B3X5"/>
<dbReference type="PANTHER" id="PTHR39594:SF1">
    <property type="entry name" value="PROTEIN YCHQ"/>
    <property type="match status" value="1"/>
</dbReference>
<dbReference type="GO" id="GO:0005886">
    <property type="term" value="C:plasma membrane"/>
    <property type="evidence" value="ECO:0007669"/>
    <property type="project" value="TreeGrafter"/>
</dbReference>
<feature type="transmembrane region" description="Helical" evidence="1">
    <location>
        <begin position="47"/>
        <end position="71"/>
    </location>
</feature>
<dbReference type="PIRSF" id="PIRSF005610">
    <property type="entry name" value="SirB"/>
    <property type="match status" value="1"/>
</dbReference>
<dbReference type="EMBL" id="CP012900">
    <property type="protein sequence ID" value="ALJ29698.1"/>
    <property type="molecule type" value="Genomic_DNA"/>
</dbReference>
<keyword evidence="1" id="KW-0812">Transmembrane</keyword>
<keyword evidence="1" id="KW-1133">Transmembrane helix</keyword>
<dbReference type="InterPro" id="IPR007360">
    <property type="entry name" value="SirB"/>
</dbReference>